<organism evidence="2">
    <name type="scientific">Anguilla anguilla</name>
    <name type="common">European freshwater eel</name>
    <name type="synonym">Muraena anguilla</name>
    <dbReference type="NCBI Taxonomy" id="7936"/>
    <lineage>
        <taxon>Eukaryota</taxon>
        <taxon>Metazoa</taxon>
        <taxon>Chordata</taxon>
        <taxon>Craniata</taxon>
        <taxon>Vertebrata</taxon>
        <taxon>Euteleostomi</taxon>
        <taxon>Actinopterygii</taxon>
        <taxon>Neopterygii</taxon>
        <taxon>Teleostei</taxon>
        <taxon>Anguilliformes</taxon>
        <taxon>Anguillidae</taxon>
        <taxon>Anguilla</taxon>
    </lineage>
</organism>
<feature type="transmembrane region" description="Helical" evidence="1">
    <location>
        <begin position="6"/>
        <end position="26"/>
    </location>
</feature>
<dbReference type="AlphaFoldDB" id="A0A0E9RQH9"/>
<evidence type="ECO:0000313" key="2">
    <source>
        <dbReference type="EMBL" id="JAH31354.1"/>
    </source>
</evidence>
<name>A0A0E9RQH9_ANGAN</name>
<dbReference type="EMBL" id="GBXM01077223">
    <property type="protein sequence ID" value="JAH31354.1"/>
    <property type="molecule type" value="Transcribed_RNA"/>
</dbReference>
<reference evidence="2" key="2">
    <citation type="journal article" date="2015" name="Fish Shellfish Immunol.">
        <title>Early steps in the European eel (Anguilla anguilla)-Vibrio vulnificus interaction in the gills: Role of the RtxA13 toxin.</title>
        <authorList>
            <person name="Callol A."/>
            <person name="Pajuelo D."/>
            <person name="Ebbesson L."/>
            <person name="Teles M."/>
            <person name="MacKenzie S."/>
            <person name="Amaro C."/>
        </authorList>
    </citation>
    <scope>NUCLEOTIDE SEQUENCE</scope>
</reference>
<accession>A0A0E9RQH9</accession>
<keyword evidence="1" id="KW-1133">Transmembrane helix</keyword>
<keyword evidence="1" id="KW-0472">Membrane</keyword>
<protein>
    <submittedName>
        <fullName evidence="2">Uncharacterized protein</fullName>
    </submittedName>
</protein>
<evidence type="ECO:0000256" key="1">
    <source>
        <dbReference type="SAM" id="Phobius"/>
    </source>
</evidence>
<proteinExistence type="predicted"/>
<keyword evidence="1" id="KW-0812">Transmembrane</keyword>
<reference evidence="2" key="1">
    <citation type="submission" date="2014-11" db="EMBL/GenBank/DDBJ databases">
        <authorList>
            <person name="Amaro Gonzalez C."/>
        </authorList>
    </citation>
    <scope>NUCLEOTIDE SEQUENCE</scope>
</reference>
<sequence>MLLSRATYTAYTAFYIPSIYTAGYLMKQFGLSIMLKGTMAAPYLGIRPTASEYNSSSLLCWTAALRTASKGVITLL</sequence>